<evidence type="ECO:0000256" key="1">
    <source>
        <dbReference type="SAM" id="MobiDB-lite"/>
    </source>
</evidence>
<name>A0A238KCI0_9RHOB</name>
<dbReference type="Proteomes" id="UP000202485">
    <property type="component" value="Unassembled WGS sequence"/>
</dbReference>
<evidence type="ECO:0000313" key="3">
    <source>
        <dbReference type="Proteomes" id="UP000202485"/>
    </source>
</evidence>
<feature type="compositionally biased region" description="Basic and acidic residues" evidence="1">
    <location>
        <begin position="1"/>
        <end position="10"/>
    </location>
</feature>
<keyword evidence="3" id="KW-1185">Reference proteome</keyword>
<proteinExistence type="predicted"/>
<feature type="compositionally biased region" description="Polar residues" evidence="1">
    <location>
        <begin position="11"/>
        <end position="23"/>
    </location>
</feature>
<sequence>MKLMATDHDTGNPQSAGFTNLAQNMAGGRLS</sequence>
<reference evidence="3" key="1">
    <citation type="submission" date="2017-05" db="EMBL/GenBank/DDBJ databases">
        <authorList>
            <person name="Rodrigo-Torres L."/>
            <person name="Arahal R. D."/>
            <person name="Lucena T."/>
        </authorList>
    </citation>
    <scope>NUCLEOTIDE SEQUENCE [LARGE SCALE GENOMIC DNA]</scope>
    <source>
        <strain evidence="3">CECT 8715</strain>
    </source>
</reference>
<gene>
    <name evidence="2" type="ORF">RUA8715_01707</name>
</gene>
<organism evidence="2 3">
    <name type="scientific">Ruegeria arenilitoris</name>
    <dbReference type="NCBI Taxonomy" id="1173585"/>
    <lineage>
        <taxon>Bacteria</taxon>
        <taxon>Pseudomonadati</taxon>
        <taxon>Pseudomonadota</taxon>
        <taxon>Alphaproteobacteria</taxon>
        <taxon>Rhodobacterales</taxon>
        <taxon>Roseobacteraceae</taxon>
        <taxon>Ruegeria</taxon>
    </lineage>
</organism>
<dbReference type="AlphaFoldDB" id="A0A238KCI0"/>
<feature type="region of interest" description="Disordered" evidence="1">
    <location>
        <begin position="1"/>
        <end position="31"/>
    </location>
</feature>
<dbReference type="EMBL" id="FXYG01000002">
    <property type="protein sequence ID" value="SMX40548.1"/>
    <property type="molecule type" value="Genomic_DNA"/>
</dbReference>
<protein>
    <submittedName>
        <fullName evidence="2">Uncharacterized protein</fullName>
    </submittedName>
</protein>
<evidence type="ECO:0000313" key="2">
    <source>
        <dbReference type="EMBL" id="SMX40548.1"/>
    </source>
</evidence>
<accession>A0A238KCI0</accession>